<feature type="binding site" evidence="7">
    <location>
        <begin position="756"/>
        <end position="757"/>
    </location>
    <ligand>
        <name>ATP</name>
        <dbReference type="ChEBI" id="CHEBI:30616"/>
    </ligand>
</feature>
<feature type="compositionally biased region" description="Pro residues" evidence="10">
    <location>
        <begin position="504"/>
        <end position="517"/>
    </location>
</feature>
<feature type="compositionally biased region" description="Polar residues" evidence="10">
    <location>
        <begin position="102"/>
        <end position="115"/>
    </location>
</feature>
<keyword evidence="5 7" id="KW-0067">ATP-binding</keyword>
<name>A0AAW0F2V9_9TRYP</name>
<feature type="region of interest" description="Disordered" evidence="10">
    <location>
        <begin position="213"/>
        <end position="360"/>
    </location>
</feature>
<proteinExistence type="predicted"/>
<feature type="compositionally biased region" description="Low complexity" evidence="10">
    <location>
        <begin position="1000"/>
        <end position="1011"/>
    </location>
</feature>
<evidence type="ECO:0000259" key="11">
    <source>
        <dbReference type="PROSITE" id="PS50011"/>
    </source>
</evidence>
<feature type="region of interest" description="Disordered" evidence="10">
    <location>
        <begin position="1"/>
        <end position="39"/>
    </location>
</feature>
<dbReference type="Gene3D" id="1.10.510.10">
    <property type="entry name" value="Transferase(Phosphotransferase) domain 1"/>
    <property type="match status" value="1"/>
</dbReference>
<evidence type="ECO:0000256" key="2">
    <source>
        <dbReference type="ARBA" id="ARBA00022679"/>
    </source>
</evidence>
<feature type="compositionally biased region" description="Low complexity" evidence="10">
    <location>
        <begin position="590"/>
        <end position="608"/>
    </location>
</feature>
<evidence type="ECO:0000256" key="6">
    <source>
        <dbReference type="PIRSR" id="PIRSR630616-1"/>
    </source>
</evidence>
<dbReference type="GO" id="GO:0004674">
    <property type="term" value="F:protein serine/threonine kinase activity"/>
    <property type="evidence" value="ECO:0007669"/>
    <property type="project" value="UniProtKB-KW"/>
</dbReference>
<evidence type="ECO:0000256" key="7">
    <source>
        <dbReference type="PIRSR" id="PIRSR630616-2"/>
    </source>
</evidence>
<dbReference type="AlphaFoldDB" id="A0AAW0F2V9"/>
<feature type="region of interest" description="Disordered" evidence="10">
    <location>
        <begin position="821"/>
        <end position="848"/>
    </location>
</feature>
<evidence type="ECO:0000256" key="8">
    <source>
        <dbReference type="PIRSR" id="PIRSR630616-3"/>
    </source>
</evidence>
<evidence type="ECO:0000313" key="13">
    <source>
        <dbReference type="Proteomes" id="UP001430356"/>
    </source>
</evidence>
<feature type="region of interest" description="Disordered" evidence="10">
    <location>
        <begin position="583"/>
        <end position="666"/>
    </location>
</feature>
<evidence type="ECO:0000256" key="4">
    <source>
        <dbReference type="ARBA" id="ARBA00022777"/>
    </source>
</evidence>
<dbReference type="PROSITE" id="PS00108">
    <property type="entry name" value="PROTEIN_KINASE_ST"/>
    <property type="match status" value="1"/>
</dbReference>
<dbReference type="PROSITE" id="PS00107">
    <property type="entry name" value="PROTEIN_KINASE_ATP"/>
    <property type="match status" value="1"/>
</dbReference>
<accession>A0AAW0F2V9</accession>
<reference evidence="12 13" key="1">
    <citation type="journal article" date="2021" name="MBio">
        <title>A New Model Trypanosomatid, Novymonas esmeraldas: Genomic Perception of Its 'Candidatus Pandoraea novymonadis' Endosymbiont.</title>
        <authorList>
            <person name="Zakharova A."/>
            <person name="Saura A."/>
            <person name="Butenko A."/>
            <person name="Podesvova L."/>
            <person name="Warmusova S."/>
            <person name="Kostygov A.Y."/>
            <person name="Nenarokova A."/>
            <person name="Lukes J."/>
            <person name="Opperdoes F.R."/>
            <person name="Yurchenko V."/>
        </authorList>
    </citation>
    <scope>NUCLEOTIDE SEQUENCE [LARGE SCALE GENOMIC DNA]</scope>
    <source>
        <strain evidence="12 13">E262AT.01</strain>
    </source>
</reference>
<evidence type="ECO:0000256" key="5">
    <source>
        <dbReference type="ARBA" id="ARBA00022840"/>
    </source>
</evidence>
<feature type="region of interest" description="Disordered" evidence="10">
    <location>
        <begin position="72"/>
        <end position="187"/>
    </location>
</feature>
<feature type="compositionally biased region" description="Basic and acidic residues" evidence="10">
    <location>
        <begin position="240"/>
        <end position="251"/>
    </location>
</feature>
<feature type="compositionally biased region" description="Low complexity" evidence="10">
    <location>
        <begin position="120"/>
        <end position="143"/>
    </location>
</feature>
<evidence type="ECO:0000256" key="10">
    <source>
        <dbReference type="SAM" id="MobiDB-lite"/>
    </source>
</evidence>
<feature type="compositionally biased region" description="Low complexity" evidence="10">
    <location>
        <begin position="259"/>
        <end position="271"/>
    </location>
</feature>
<dbReference type="InterPro" id="IPR000719">
    <property type="entry name" value="Prot_kinase_dom"/>
</dbReference>
<dbReference type="Gene3D" id="3.30.200.20">
    <property type="entry name" value="Phosphorylase Kinase, domain 1"/>
    <property type="match status" value="2"/>
</dbReference>
<dbReference type="InterPro" id="IPR017441">
    <property type="entry name" value="Protein_kinase_ATP_BS"/>
</dbReference>
<dbReference type="PANTHER" id="PTHR24350">
    <property type="entry name" value="SERINE/THREONINE-PROTEIN KINASE IAL-RELATED"/>
    <property type="match status" value="1"/>
</dbReference>
<feature type="binding site" evidence="7">
    <location>
        <position position="770"/>
    </location>
    <ligand>
        <name>ATP</name>
        <dbReference type="ChEBI" id="CHEBI:30616"/>
    </ligand>
</feature>
<feature type="compositionally biased region" description="Low complexity" evidence="10">
    <location>
        <begin position="176"/>
        <end position="187"/>
    </location>
</feature>
<feature type="active site" description="Proton acceptor" evidence="6">
    <location>
        <position position="752"/>
    </location>
</feature>
<feature type="cross-link" description="Glycyl lysine isopeptide (Lys-Gly) (interchain with G-Cter in SUMO2)" evidence="8">
    <location>
        <position position="754"/>
    </location>
</feature>
<feature type="compositionally biased region" description="Pro residues" evidence="10">
    <location>
        <begin position="288"/>
        <end position="298"/>
    </location>
</feature>
<dbReference type="SMART" id="SM00220">
    <property type="entry name" value="S_TKc"/>
    <property type="match status" value="1"/>
</dbReference>
<protein>
    <submittedName>
        <fullName evidence="12">Serine/threonine protein kinase</fullName>
    </submittedName>
</protein>
<dbReference type="Pfam" id="PF00069">
    <property type="entry name" value="Pkinase"/>
    <property type="match status" value="1"/>
</dbReference>
<feature type="region of interest" description="Disordered" evidence="10">
    <location>
        <begin position="965"/>
        <end position="1094"/>
    </location>
</feature>
<feature type="compositionally biased region" description="Low complexity" evidence="10">
    <location>
        <begin position="981"/>
        <end position="990"/>
    </location>
</feature>
<feature type="domain" description="Protein kinase" evidence="11">
    <location>
        <begin position="546"/>
        <end position="958"/>
    </location>
</feature>
<keyword evidence="13" id="KW-1185">Reference proteome</keyword>
<comment type="caution">
    <text evidence="12">The sequence shown here is derived from an EMBL/GenBank/DDBJ whole genome shotgun (WGS) entry which is preliminary data.</text>
</comment>
<feature type="region of interest" description="Disordered" evidence="10">
    <location>
        <begin position="372"/>
        <end position="523"/>
    </location>
</feature>
<keyword evidence="4 12" id="KW-0418">Kinase</keyword>
<dbReference type="InterPro" id="IPR008271">
    <property type="entry name" value="Ser/Thr_kinase_AS"/>
</dbReference>
<feature type="compositionally biased region" description="Gly residues" evidence="10">
    <location>
        <begin position="831"/>
        <end position="845"/>
    </location>
</feature>
<keyword evidence="3 7" id="KW-0547">Nucleotide-binding</keyword>
<feature type="compositionally biased region" description="Polar residues" evidence="10">
    <location>
        <begin position="457"/>
        <end position="480"/>
    </location>
</feature>
<dbReference type="SUPFAM" id="SSF56112">
    <property type="entry name" value="Protein kinase-like (PK-like)"/>
    <property type="match status" value="1"/>
</dbReference>
<evidence type="ECO:0000256" key="9">
    <source>
        <dbReference type="PROSITE-ProRule" id="PRU10141"/>
    </source>
</evidence>
<dbReference type="PROSITE" id="PS50011">
    <property type="entry name" value="PROTEIN_KINASE_DOM"/>
    <property type="match status" value="1"/>
</dbReference>
<organism evidence="12 13">
    <name type="scientific">Novymonas esmeraldas</name>
    <dbReference type="NCBI Taxonomy" id="1808958"/>
    <lineage>
        <taxon>Eukaryota</taxon>
        <taxon>Discoba</taxon>
        <taxon>Euglenozoa</taxon>
        <taxon>Kinetoplastea</taxon>
        <taxon>Metakinetoplastina</taxon>
        <taxon>Trypanosomatida</taxon>
        <taxon>Trypanosomatidae</taxon>
        <taxon>Novymonas</taxon>
    </lineage>
</organism>
<keyword evidence="2" id="KW-0808">Transferase</keyword>
<dbReference type="Proteomes" id="UP001430356">
    <property type="component" value="Unassembled WGS sequence"/>
</dbReference>
<dbReference type="EMBL" id="JAECZO010000007">
    <property type="protein sequence ID" value="KAK7200693.1"/>
    <property type="molecule type" value="Genomic_DNA"/>
</dbReference>
<feature type="compositionally biased region" description="Polar residues" evidence="10">
    <location>
        <begin position="19"/>
        <end position="35"/>
    </location>
</feature>
<dbReference type="InterPro" id="IPR030616">
    <property type="entry name" value="Aur-like"/>
</dbReference>
<gene>
    <name evidence="12" type="ORF">NESM_000126600</name>
</gene>
<keyword evidence="1 12" id="KW-0723">Serine/threonine-protein kinase</keyword>
<feature type="compositionally biased region" description="Low complexity" evidence="10">
    <location>
        <begin position="1018"/>
        <end position="1046"/>
    </location>
</feature>
<evidence type="ECO:0000256" key="1">
    <source>
        <dbReference type="ARBA" id="ARBA00022527"/>
    </source>
</evidence>
<dbReference type="InterPro" id="IPR011009">
    <property type="entry name" value="Kinase-like_dom_sf"/>
</dbReference>
<sequence>MFPRVHATSPVEQPPALSTDRTFNTSHSVLSTGDAGSSSGSGHIATANAFASSSSGKFDGAMEMYHQSMAARRRRMSMSSSSSMRLHDRSDGGGGIAGSPEDMNTTAQTSSTSLRGPQLRPSTRITRVTPTSTSTVRFSSPPRLHLLPDVSNSGVTPASGAAVTASPDSAAVGGATRPTTTTTTPPETTASLLSANPIVPRRLSRRPLPVITSVTRLGNTPEEEQAGRTTSAWRGGARPVQDDAGDKDSARRGLGSDCLTATLGSSSLLSTRSGWESAAEATEKDTRPAPPLPSPPQRHPQQQQQRKEGDDDDDGGGRHMTLSESYDGGIYNYLDHPRASTPESRLPSPTPSFHDMISGSYDMPALGSSIADLIHEAPPPPPPPTSAAAPNTRRTHTPAPSASTSLRLSSSLLADPPKPSAATMVPRPPAPEDSPGDRRRSYPLAHARSAAPALTPSEGSSSGSAVQALTRATASASNLKRSGAPAPPLMPPSLDAAVAASSTAPPPPPLPPPPPPLDESSTTTAQFYSTASLAKTFDGAQFLNDYILLNEIGSGATGRVVLAFSTSMNKSVAIKIIPKPKERKYRLQRRASPSPSPSTSTSVSVAGSRGVGGFSGGAAAATPRAMRSSKPPSSLAAAASTSASAGVHGKRGVSAPSPLTTAERKTRNLQREIEVMKDLYHPNIVRLYEVINDPKANSLFLILQYVDSGAVAQLDSTGRIRAPLPPWTLLPIAVQVSDGLLYLHEQHIVHRDIKPENILVRRDGQAFLADFGVAELISAEEDQPTAATLAYQGTPLFMAPEVYADDDDEDDDDDITEALNIASRHTRRRSSGGGGGGGGGGGARSGGASAASASAAAAAEQSRSMVPNIARSCAARGPRTIVPAALDVWALGVTFYTLLVGCVPFTSMLQIRQTLRRGVDVPHSVPEPWRYVLRRTMEPLQELRITSADLCSLLHKMLAEQEAAEATTGALGRKGSRSTRSRSATLGSRRANSHRSRTGSRSARSVSLVAAVEEEESVNLGSSSSSSSGDSSSSGSTSEGSTGSSSGDDDADESDSSCSDRSETNNGHGTRDLGLSLTSSVLNILRPTNVHKGQ</sequence>
<evidence type="ECO:0000313" key="12">
    <source>
        <dbReference type="EMBL" id="KAK7200693.1"/>
    </source>
</evidence>
<feature type="compositionally biased region" description="Low complexity" evidence="10">
    <location>
        <begin position="398"/>
        <end position="415"/>
    </location>
</feature>
<dbReference type="GO" id="GO:0005524">
    <property type="term" value="F:ATP binding"/>
    <property type="evidence" value="ECO:0007669"/>
    <property type="project" value="UniProtKB-UniRule"/>
</dbReference>
<feature type="compositionally biased region" description="Low complexity" evidence="10">
    <location>
        <begin position="617"/>
        <end position="645"/>
    </location>
</feature>
<evidence type="ECO:0000256" key="3">
    <source>
        <dbReference type="ARBA" id="ARBA00022741"/>
    </source>
</evidence>
<feature type="binding site" evidence="9">
    <location>
        <position position="575"/>
    </location>
    <ligand>
        <name>ATP</name>
        <dbReference type="ChEBI" id="CHEBI:30616"/>
    </ligand>
</feature>